<gene>
    <name evidence="2" type="ORF">ARMOST_21536</name>
</gene>
<dbReference type="AlphaFoldDB" id="A0A284SAG3"/>
<organism evidence="2 3">
    <name type="scientific">Armillaria ostoyae</name>
    <name type="common">Armillaria root rot fungus</name>
    <dbReference type="NCBI Taxonomy" id="47428"/>
    <lineage>
        <taxon>Eukaryota</taxon>
        <taxon>Fungi</taxon>
        <taxon>Dikarya</taxon>
        <taxon>Basidiomycota</taxon>
        <taxon>Agaricomycotina</taxon>
        <taxon>Agaricomycetes</taxon>
        <taxon>Agaricomycetidae</taxon>
        <taxon>Agaricales</taxon>
        <taxon>Marasmiineae</taxon>
        <taxon>Physalacriaceae</taxon>
        <taxon>Armillaria</taxon>
    </lineage>
</organism>
<proteinExistence type="predicted"/>
<dbReference type="EMBL" id="FUEG01000051">
    <property type="protein sequence ID" value="SJL17965.1"/>
    <property type="molecule type" value="Genomic_DNA"/>
</dbReference>
<feature type="region of interest" description="Disordered" evidence="1">
    <location>
        <begin position="285"/>
        <end position="327"/>
    </location>
</feature>
<name>A0A284SAG3_ARMOS</name>
<feature type="compositionally biased region" description="Basic and acidic residues" evidence="1">
    <location>
        <begin position="313"/>
        <end position="327"/>
    </location>
</feature>
<evidence type="ECO:0000313" key="2">
    <source>
        <dbReference type="EMBL" id="SJL17965.1"/>
    </source>
</evidence>
<accession>A0A284SAG3</accession>
<dbReference type="OrthoDB" id="2974769at2759"/>
<sequence length="327" mass="37801">MSSWTFDLEVFKVIGSYIASDLFPYWDFPEYPDHPEDGCSIVHALVCLASLMQREPHFNECLPPEEWATRSLFSNILKILQFSNRGKSQIVLCPWLAIKFSLFLRNHCHDTELLVIYILSQALSRRLLQVFEAFREKSSLSYIADREYLHHKAIEGLKGYITGLSEATKKTEGQIIDPEMFPGWHIKDLHRAVVIHCITASVIRSDTPPHLILSHLASIAPNHPEWSNILETLNSPEDDLSIEKYNFYWQPSSDDKECLKKKMKHVVEIVAECLEVERLRKNGINQPLQSFDPQTGSPETRRGSRWPNWMRKPQTDGELESRDIEQG</sequence>
<dbReference type="OMA" id="PEWSNIL"/>
<keyword evidence="3" id="KW-1185">Reference proteome</keyword>
<reference evidence="3" key="1">
    <citation type="journal article" date="2017" name="Nat. Ecol. Evol.">
        <title>Genome expansion and lineage-specific genetic innovations in the forest pathogenic fungi Armillaria.</title>
        <authorList>
            <person name="Sipos G."/>
            <person name="Prasanna A.N."/>
            <person name="Walter M.C."/>
            <person name="O'Connor E."/>
            <person name="Balint B."/>
            <person name="Krizsan K."/>
            <person name="Kiss B."/>
            <person name="Hess J."/>
            <person name="Varga T."/>
            <person name="Slot J."/>
            <person name="Riley R."/>
            <person name="Boka B."/>
            <person name="Rigling D."/>
            <person name="Barry K."/>
            <person name="Lee J."/>
            <person name="Mihaltcheva S."/>
            <person name="LaButti K."/>
            <person name="Lipzen A."/>
            <person name="Waldron R."/>
            <person name="Moloney N.M."/>
            <person name="Sperisen C."/>
            <person name="Kredics L."/>
            <person name="Vagvoelgyi C."/>
            <person name="Patrignani A."/>
            <person name="Fitzpatrick D."/>
            <person name="Nagy I."/>
            <person name="Doyle S."/>
            <person name="Anderson J.B."/>
            <person name="Grigoriev I.V."/>
            <person name="Gueldener U."/>
            <person name="Muensterkoetter M."/>
            <person name="Nagy L.G."/>
        </authorList>
    </citation>
    <scope>NUCLEOTIDE SEQUENCE [LARGE SCALE GENOMIC DNA]</scope>
    <source>
        <strain evidence="3">C18/9</strain>
    </source>
</reference>
<dbReference type="Proteomes" id="UP000219338">
    <property type="component" value="Unassembled WGS sequence"/>
</dbReference>
<evidence type="ECO:0000256" key="1">
    <source>
        <dbReference type="SAM" id="MobiDB-lite"/>
    </source>
</evidence>
<evidence type="ECO:0000313" key="3">
    <source>
        <dbReference type="Proteomes" id="UP000219338"/>
    </source>
</evidence>
<feature type="compositionally biased region" description="Polar residues" evidence="1">
    <location>
        <begin position="285"/>
        <end position="298"/>
    </location>
</feature>
<protein>
    <submittedName>
        <fullName evidence="2">Uncharacterized protein</fullName>
    </submittedName>
</protein>